<dbReference type="STRING" id="47427.A0A2H3CVI6"/>
<sequence>MPHAHTPEEPNDVEMISVESPAIVGQRAESSRLNPGNETSKTKAVRGLPIAEKYSPGNLIKTTLNTPITVPIGELMAQSAELRKQMIKELQTRTIRIEEGKENDAQNRPSTLNSAHVNSLTTRPESKKPDERASLVMIKVNLGLGDRKLWVNAIVDSESEVNIISRPVAKELNKDYPVMPLEEARCADTNGNQGILTGKFSDVLLFQGSVVTNAALFMGSYKVNFQMLLGRPWIRGNMVSMKEKIDGTYLVYEDPYNTGKQMELLVVPKPWDTHLEGPIPSYYVEQDDLEFEGSWRLEDSEAIVPAGISQFNAYLSHVTPPDNPMILKGRDDDVQSLES</sequence>
<feature type="region of interest" description="Disordered" evidence="1">
    <location>
        <begin position="98"/>
        <end position="129"/>
    </location>
</feature>
<dbReference type="Proteomes" id="UP000217790">
    <property type="component" value="Unassembled WGS sequence"/>
</dbReference>
<proteinExistence type="predicted"/>
<feature type="region of interest" description="Disordered" evidence="1">
    <location>
        <begin position="1"/>
        <end position="20"/>
    </location>
</feature>
<gene>
    <name evidence="2" type="ORF">ARMGADRAFT_1090341</name>
</gene>
<dbReference type="OrthoDB" id="5535068at2759"/>
<reference evidence="3" key="1">
    <citation type="journal article" date="2017" name="Nat. Ecol. Evol.">
        <title>Genome expansion and lineage-specific genetic innovations in the forest pathogenic fungi Armillaria.</title>
        <authorList>
            <person name="Sipos G."/>
            <person name="Prasanna A.N."/>
            <person name="Walter M.C."/>
            <person name="O'Connor E."/>
            <person name="Balint B."/>
            <person name="Krizsan K."/>
            <person name="Kiss B."/>
            <person name="Hess J."/>
            <person name="Varga T."/>
            <person name="Slot J."/>
            <person name="Riley R."/>
            <person name="Boka B."/>
            <person name="Rigling D."/>
            <person name="Barry K."/>
            <person name="Lee J."/>
            <person name="Mihaltcheva S."/>
            <person name="LaButti K."/>
            <person name="Lipzen A."/>
            <person name="Waldron R."/>
            <person name="Moloney N.M."/>
            <person name="Sperisen C."/>
            <person name="Kredics L."/>
            <person name="Vagvoelgyi C."/>
            <person name="Patrignani A."/>
            <person name="Fitzpatrick D."/>
            <person name="Nagy I."/>
            <person name="Doyle S."/>
            <person name="Anderson J.B."/>
            <person name="Grigoriev I.V."/>
            <person name="Gueldener U."/>
            <person name="Muensterkoetter M."/>
            <person name="Nagy L.G."/>
        </authorList>
    </citation>
    <scope>NUCLEOTIDE SEQUENCE [LARGE SCALE GENOMIC DNA]</scope>
    <source>
        <strain evidence="3">Ar21-2</strain>
    </source>
</reference>
<dbReference type="InParanoid" id="A0A2H3CVI6"/>
<accession>A0A2H3CVI6</accession>
<feature type="compositionally biased region" description="Polar residues" evidence="1">
    <location>
        <begin position="106"/>
        <end position="123"/>
    </location>
</feature>
<evidence type="ECO:0000313" key="3">
    <source>
        <dbReference type="Proteomes" id="UP000217790"/>
    </source>
</evidence>
<evidence type="ECO:0000313" key="2">
    <source>
        <dbReference type="EMBL" id="PBK82458.1"/>
    </source>
</evidence>
<dbReference type="Gene3D" id="2.40.70.10">
    <property type="entry name" value="Acid Proteases"/>
    <property type="match status" value="1"/>
</dbReference>
<dbReference type="CDD" id="cd00303">
    <property type="entry name" value="retropepsin_like"/>
    <property type="match status" value="1"/>
</dbReference>
<evidence type="ECO:0000256" key="1">
    <source>
        <dbReference type="SAM" id="MobiDB-lite"/>
    </source>
</evidence>
<dbReference type="AlphaFoldDB" id="A0A2H3CVI6"/>
<protein>
    <submittedName>
        <fullName evidence="2">Uncharacterized protein</fullName>
    </submittedName>
</protein>
<keyword evidence="3" id="KW-1185">Reference proteome</keyword>
<dbReference type="InterPro" id="IPR021109">
    <property type="entry name" value="Peptidase_aspartic_dom_sf"/>
</dbReference>
<organism evidence="2 3">
    <name type="scientific">Armillaria gallica</name>
    <name type="common">Bulbous honey fungus</name>
    <name type="synonym">Armillaria bulbosa</name>
    <dbReference type="NCBI Taxonomy" id="47427"/>
    <lineage>
        <taxon>Eukaryota</taxon>
        <taxon>Fungi</taxon>
        <taxon>Dikarya</taxon>
        <taxon>Basidiomycota</taxon>
        <taxon>Agaricomycotina</taxon>
        <taxon>Agaricomycetes</taxon>
        <taxon>Agaricomycetidae</taxon>
        <taxon>Agaricales</taxon>
        <taxon>Marasmiineae</taxon>
        <taxon>Physalacriaceae</taxon>
        <taxon>Armillaria</taxon>
    </lineage>
</organism>
<name>A0A2H3CVI6_ARMGA</name>
<dbReference type="EMBL" id="KZ293717">
    <property type="protein sequence ID" value="PBK82458.1"/>
    <property type="molecule type" value="Genomic_DNA"/>
</dbReference>